<sequence length="283" mass="31392">MFTIRSKLIAISGAPYRQITTRCYSSQTPNTLRILMLHGFTQSSKQFKQKTQSLRDELHRNILTNQTSKYHDIQFVFPNAPFPLERDALPSFDLDGSKQQDASADAYTWWHLNRNGPPFYYNGLDVALTRIADTVRKQGPFDGVMGFSQGAAAAAMVASLLEHGRKDVFDRAETASGMSYPAAFISEGAIIQPPLRFVVAMSGFGGTRVPEYQAFYHPKITTPALHILGRADEFIKPAMGQEVIDTCADSQVLYHSGGHAVPKADDLENMNGLEKFLVQVLSL</sequence>
<keyword evidence="1" id="KW-0378">Hydrolase</keyword>
<dbReference type="GO" id="GO:0005737">
    <property type="term" value="C:cytoplasm"/>
    <property type="evidence" value="ECO:0007669"/>
    <property type="project" value="TreeGrafter"/>
</dbReference>
<dbReference type="GO" id="GO:0016787">
    <property type="term" value="F:hydrolase activity"/>
    <property type="evidence" value="ECO:0007669"/>
    <property type="project" value="UniProtKB-KW"/>
</dbReference>
<dbReference type="PANTHER" id="PTHR48070">
    <property type="entry name" value="ESTERASE OVCA2"/>
    <property type="match status" value="1"/>
</dbReference>
<dbReference type="InterPro" id="IPR050593">
    <property type="entry name" value="LovG"/>
</dbReference>
<dbReference type="PANTHER" id="PTHR48070:SF6">
    <property type="entry name" value="ESTERASE OVCA2"/>
    <property type="match status" value="1"/>
</dbReference>
<dbReference type="GO" id="GO:0019748">
    <property type="term" value="P:secondary metabolic process"/>
    <property type="evidence" value="ECO:0007669"/>
    <property type="project" value="TreeGrafter"/>
</dbReference>
<evidence type="ECO:0000313" key="3">
    <source>
        <dbReference type="EMBL" id="THY28183.1"/>
    </source>
</evidence>
<comment type="caution">
    <text evidence="3">The sequence shown here is derived from an EMBL/GenBank/DDBJ whole genome shotgun (WGS) entry which is preliminary data.</text>
</comment>
<organism evidence="3 4">
    <name type="scientific">Aureobasidium pullulans</name>
    <name type="common">Black yeast</name>
    <name type="synonym">Pullularia pullulans</name>
    <dbReference type="NCBI Taxonomy" id="5580"/>
    <lineage>
        <taxon>Eukaryota</taxon>
        <taxon>Fungi</taxon>
        <taxon>Dikarya</taxon>
        <taxon>Ascomycota</taxon>
        <taxon>Pezizomycotina</taxon>
        <taxon>Dothideomycetes</taxon>
        <taxon>Dothideomycetidae</taxon>
        <taxon>Dothideales</taxon>
        <taxon>Saccotheciaceae</taxon>
        <taxon>Aureobasidium</taxon>
    </lineage>
</organism>
<dbReference type="AlphaFoldDB" id="A0A4V4JW80"/>
<name>A0A4V4JW80_AURPU</name>
<gene>
    <name evidence="3" type="ORF">D6D01_03953</name>
</gene>
<dbReference type="InterPro" id="IPR029058">
    <property type="entry name" value="AB_hydrolase_fold"/>
</dbReference>
<dbReference type="SUPFAM" id="SSF53474">
    <property type="entry name" value="alpha/beta-Hydrolases"/>
    <property type="match status" value="1"/>
</dbReference>
<evidence type="ECO:0000256" key="1">
    <source>
        <dbReference type="ARBA" id="ARBA00022801"/>
    </source>
</evidence>
<dbReference type="Proteomes" id="UP000306584">
    <property type="component" value="Unassembled WGS sequence"/>
</dbReference>
<dbReference type="Pfam" id="PF03959">
    <property type="entry name" value="FSH1"/>
    <property type="match status" value="1"/>
</dbReference>
<evidence type="ECO:0000259" key="2">
    <source>
        <dbReference type="Pfam" id="PF03959"/>
    </source>
</evidence>
<protein>
    <recommendedName>
        <fullName evidence="2">Serine hydrolase domain-containing protein</fullName>
    </recommendedName>
</protein>
<reference evidence="3 4" key="1">
    <citation type="submission" date="2018-10" db="EMBL/GenBank/DDBJ databases">
        <title>Fifty Aureobasidium pullulans genomes reveal a recombining polyextremotolerant generalist.</title>
        <authorList>
            <person name="Gostincar C."/>
            <person name="Turk M."/>
            <person name="Zajc J."/>
            <person name="Gunde-Cimerman N."/>
        </authorList>
    </citation>
    <scope>NUCLEOTIDE SEQUENCE [LARGE SCALE GENOMIC DNA]</scope>
    <source>
        <strain evidence="3 4">EXF-6604</strain>
    </source>
</reference>
<accession>A0A4V4JW80</accession>
<dbReference type="EMBL" id="QZBD01000120">
    <property type="protein sequence ID" value="THY28183.1"/>
    <property type="molecule type" value="Genomic_DNA"/>
</dbReference>
<dbReference type="InterPro" id="IPR005645">
    <property type="entry name" value="FSH-like_dom"/>
</dbReference>
<dbReference type="Gene3D" id="3.40.50.1820">
    <property type="entry name" value="alpha/beta hydrolase"/>
    <property type="match status" value="1"/>
</dbReference>
<dbReference type="GO" id="GO:0005634">
    <property type="term" value="C:nucleus"/>
    <property type="evidence" value="ECO:0007669"/>
    <property type="project" value="TreeGrafter"/>
</dbReference>
<feature type="domain" description="Serine hydrolase" evidence="2">
    <location>
        <begin position="30"/>
        <end position="266"/>
    </location>
</feature>
<proteinExistence type="predicted"/>
<evidence type="ECO:0000313" key="4">
    <source>
        <dbReference type="Proteomes" id="UP000306584"/>
    </source>
</evidence>